<dbReference type="PANTHER" id="PTHR43221:SF1">
    <property type="entry name" value="PROTEASE HTPX"/>
    <property type="match status" value="1"/>
</dbReference>
<dbReference type="InterPro" id="IPR022919">
    <property type="entry name" value="Pept_M48_protease_HtpX"/>
</dbReference>
<feature type="binding site" evidence="12">
    <location>
        <position position="135"/>
    </location>
    <ligand>
        <name>Zn(2+)</name>
        <dbReference type="ChEBI" id="CHEBI:29105"/>
        <note>catalytic</note>
    </ligand>
</feature>
<organism evidence="15 16">
    <name type="scientific">Devosia aurantiaca</name>
    <dbReference type="NCBI Taxonomy" id="2714858"/>
    <lineage>
        <taxon>Bacteria</taxon>
        <taxon>Pseudomonadati</taxon>
        <taxon>Pseudomonadota</taxon>
        <taxon>Alphaproteobacteria</taxon>
        <taxon>Hyphomicrobiales</taxon>
        <taxon>Devosiaceae</taxon>
        <taxon>Devosia</taxon>
    </lineage>
</organism>
<keyword evidence="11 12" id="KW-0472">Membrane</keyword>
<keyword evidence="3 12" id="KW-1003">Cell membrane</keyword>
<name>A0A6M1SJL2_9HYPH</name>
<dbReference type="RefSeq" id="WP_164532937.1">
    <property type="nucleotide sequence ID" value="NZ_JAALFG010000001.1"/>
</dbReference>
<keyword evidence="8 12" id="KW-0862">Zinc</keyword>
<dbReference type="NCBIfam" id="NF002826">
    <property type="entry name" value="PRK03001.1"/>
    <property type="match status" value="1"/>
</dbReference>
<dbReference type="Proteomes" id="UP000474802">
    <property type="component" value="Unassembled WGS sequence"/>
</dbReference>
<dbReference type="GO" id="GO:0008270">
    <property type="term" value="F:zinc ion binding"/>
    <property type="evidence" value="ECO:0007669"/>
    <property type="project" value="UniProtKB-UniRule"/>
</dbReference>
<dbReference type="EMBL" id="JAALFG010000001">
    <property type="protein sequence ID" value="NGP16696.1"/>
    <property type="molecule type" value="Genomic_DNA"/>
</dbReference>
<keyword evidence="4 12" id="KW-0645">Protease</keyword>
<keyword evidence="9 12" id="KW-1133">Transmembrane helix</keyword>
<dbReference type="NCBIfam" id="NF002363">
    <property type="entry name" value="PRK01345.1"/>
    <property type="match status" value="1"/>
</dbReference>
<dbReference type="InterPro" id="IPR050083">
    <property type="entry name" value="HtpX_protease"/>
</dbReference>
<dbReference type="Pfam" id="PF01435">
    <property type="entry name" value="Peptidase_M48"/>
    <property type="match status" value="1"/>
</dbReference>
<dbReference type="AlphaFoldDB" id="A0A6M1SJL2"/>
<dbReference type="EC" id="3.4.24.-" evidence="12"/>
<feature type="transmembrane region" description="Helical" evidence="12">
    <location>
        <begin position="142"/>
        <end position="162"/>
    </location>
</feature>
<feature type="active site" evidence="12">
    <location>
        <position position="132"/>
    </location>
</feature>
<reference evidence="15 16" key="1">
    <citation type="submission" date="2020-02" db="EMBL/GenBank/DDBJ databases">
        <authorList>
            <person name="Khan S.A."/>
            <person name="Jeon C.O."/>
            <person name="Chun B.H."/>
        </authorList>
    </citation>
    <scope>NUCLEOTIDE SEQUENCE [LARGE SCALE GENOMIC DNA]</scope>
    <source>
        <strain evidence="15 16">H239</strain>
    </source>
</reference>
<dbReference type="PANTHER" id="PTHR43221">
    <property type="entry name" value="PROTEASE HTPX"/>
    <property type="match status" value="1"/>
</dbReference>
<feature type="binding site" evidence="12">
    <location>
        <position position="202"/>
    </location>
    <ligand>
        <name>Zn(2+)</name>
        <dbReference type="ChEBI" id="CHEBI:29105"/>
        <note>catalytic</note>
    </ligand>
</feature>
<keyword evidence="7 12" id="KW-0378">Hydrolase</keyword>
<evidence type="ECO:0000256" key="1">
    <source>
        <dbReference type="ARBA" id="ARBA00004651"/>
    </source>
</evidence>
<evidence type="ECO:0000256" key="12">
    <source>
        <dbReference type="HAMAP-Rule" id="MF_00188"/>
    </source>
</evidence>
<keyword evidence="6 12" id="KW-0479">Metal-binding</keyword>
<evidence type="ECO:0000256" key="6">
    <source>
        <dbReference type="ARBA" id="ARBA00022723"/>
    </source>
</evidence>
<evidence type="ECO:0000256" key="2">
    <source>
        <dbReference type="ARBA" id="ARBA00009779"/>
    </source>
</evidence>
<feature type="region of interest" description="Disordered" evidence="13">
    <location>
        <begin position="282"/>
        <end position="327"/>
    </location>
</feature>
<evidence type="ECO:0000259" key="14">
    <source>
        <dbReference type="Pfam" id="PF01435"/>
    </source>
</evidence>
<evidence type="ECO:0000256" key="9">
    <source>
        <dbReference type="ARBA" id="ARBA00022989"/>
    </source>
</evidence>
<evidence type="ECO:0000313" key="15">
    <source>
        <dbReference type="EMBL" id="NGP16696.1"/>
    </source>
</evidence>
<keyword evidence="16" id="KW-1185">Reference proteome</keyword>
<dbReference type="InterPro" id="IPR001915">
    <property type="entry name" value="Peptidase_M48"/>
</dbReference>
<evidence type="ECO:0000256" key="5">
    <source>
        <dbReference type="ARBA" id="ARBA00022692"/>
    </source>
</evidence>
<evidence type="ECO:0000256" key="4">
    <source>
        <dbReference type="ARBA" id="ARBA00022670"/>
    </source>
</evidence>
<evidence type="ECO:0000256" key="13">
    <source>
        <dbReference type="SAM" id="MobiDB-lite"/>
    </source>
</evidence>
<dbReference type="GO" id="GO:0006508">
    <property type="term" value="P:proteolysis"/>
    <property type="evidence" value="ECO:0007669"/>
    <property type="project" value="UniProtKB-KW"/>
</dbReference>
<feature type="transmembrane region" description="Helical" evidence="12">
    <location>
        <begin position="7"/>
        <end position="25"/>
    </location>
</feature>
<dbReference type="Gene3D" id="3.30.2010.10">
    <property type="entry name" value="Metalloproteases ('zincins'), catalytic domain"/>
    <property type="match status" value="1"/>
</dbReference>
<dbReference type="HAMAP" id="MF_00188">
    <property type="entry name" value="Pept_M48_protease_HtpX"/>
    <property type="match status" value="1"/>
</dbReference>
<comment type="similarity">
    <text evidence="2 12">Belongs to the peptidase M48B family.</text>
</comment>
<feature type="domain" description="Peptidase M48" evidence="14">
    <location>
        <begin position="66"/>
        <end position="278"/>
    </location>
</feature>
<evidence type="ECO:0000256" key="8">
    <source>
        <dbReference type="ARBA" id="ARBA00022833"/>
    </source>
</evidence>
<evidence type="ECO:0000256" key="7">
    <source>
        <dbReference type="ARBA" id="ARBA00022801"/>
    </source>
</evidence>
<keyword evidence="10 12" id="KW-0482">Metalloprotease</keyword>
<sequence>MFNGMRTFVLLAGMTALFMVVGYFIGGTSGMFLALAFAAATNVFAFWNSDKMVLRMQNAVPVERSQAPELYDMVDVLSKRAGIPTPAVYVIQSEQPNAFATGRDPNNAAVAVSSGLLRQLETREVAGVVAHELAHIKNRDTLTMTITATLAGAISALAQFGLFFGGGNNRDNPLGGIGALLMVFLAPLAAMVVQMSVSRTREYEADADGAAISGDPLALASALNKIATLAGRQVNVAAERNPAMAHMYIINPLSGQRMDNLFSTHPDTGNRIAALQKLAAEMSVDDKGRRPQPRPRSPSVGSDIGGGWRVPTVGRTEDDGGARGPWG</sequence>
<dbReference type="GO" id="GO:0005886">
    <property type="term" value="C:plasma membrane"/>
    <property type="evidence" value="ECO:0007669"/>
    <property type="project" value="UniProtKB-SubCell"/>
</dbReference>
<protein>
    <recommendedName>
        <fullName evidence="12">Protease HtpX homolog</fullName>
        <ecNumber evidence="12">3.4.24.-</ecNumber>
    </recommendedName>
</protein>
<comment type="subcellular location">
    <subcellularLocation>
        <location evidence="1 12">Cell membrane</location>
        <topology evidence="1 12">Multi-pass membrane protein</topology>
    </subcellularLocation>
</comment>
<gene>
    <name evidence="12 15" type="primary">htpX</name>
    <name evidence="15" type="ORF">G5575_02415</name>
</gene>
<accession>A0A6M1SJL2</accession>
<comment type="caution">
    <text evidence="15">The sequence shown here is derived from an EMBL/GenBank/DDBJ whole genome shotgun (WGS) entry which is preliminary data.</text>
</comment>
<feature type="transmembrane region" description="Helical" evidence="12">
    <location>
        <begin position="31"/>
        <end position="47"/>
    </location>
</feature>
<dbReference type="CDD" id="cd07336">
    <property type="entry name" value="M48B_HtpX_like"/>
    <property type="match status" value="1"/>
</dbReference>
<feature type="binding site" evidence="12">
    <location>
        <position position="131"/>
    </location>
    <ligand>
        <name>Zn(2+)</name>
        <dbReference type="ChEBI" id="CHEBI:29105"/>
        <note>catalytic</note>
    </ligand>
</feature>
<proteinExistence type="inferred from homology"/>
<comment type="cofactor">
    <cofactor evidence="12">
        <name>Zn(2+)</name>
        <dbReference type="ChEBI" id="CHEBI:29105"/>
    </cofactor>
    <text evidence="12">Binds 1 zinc ion per subunit.</text>
</comment>
<dbReference type="GO" id="GO:0004222">
    <property type="term" value="F:metalloendopeptidase activity"/>
    <property type="evidence" value="ECO:0007669"/>
    <property type="project" value="UniProtKB-UniRule"/>
</dbReference>
<reference evidence="15 16" key="2">
    <citation type="submission" date="2020-03" db="EMBL/GenBank/DDBJ databases">
        <title>Devosia chinhatensis sp. nov., isolated from a hexachlorocyclohexane (HCH) dump site in India.</title>
        <authorList>
            <person name="Kumar M."/>
            <person name="Lal R."/>
        </authorList>
    </citation>
    <scope>NUCLEOTIDE SEQUENCE [LARGE SCALE GENOMIC DNA]</scope>
    <source>
        <strain evidence="15 16">H239</strain>
    </source>
</reference>
<evidence type="ECO:0000313" key="16">
    <source>
        <dbReference type="Proteomes" id="UP000474802"/>
    </source>
</evidence>
<evidence type="ECO:0000256" key="10">
    <source>
        <dbReference type="ARBA" id="ARBA00023049"/>
    </source>
</evidence>
<feature type="transmembrane region" description="Helical" evidence="12">
    <location>
        <begin position="174"/>
        <end position="193"/>
    </location>
</feature>
<evidence type="ECO:0000256" key="11">
    <source>
        <dbReference type="ARBA" id="ARBA00023136"/>
    </source>
</evidence>
<keyword evidence="5 12" id="KW-0812">Transmembrane</keyword>
<evidence type="ECO:0000256" key="3">
    <source>
        <dbReference type="ARBA" id="ARBA00022475"/>
    </source>
</evidence>